<comment type="caution">
    <text evidence="2">The sequence shown here is derived from an EMBL/GenBank/DDBJ whole genome shotgun (WGS) entry which is preliminary data.</text>
</comment>
<organism evidence="2 3">
    <name type="scientific">Rhynocoris fuscipes</name>
    <dbReference type="NCBI Taxonomy" id="488301"/>
    <lineage>
        <taxon>Eukaryota</taxon>
        <taxon>Metazoa</taxon>
        <taxon>Ecdysozoa</taxon>
        <taxon>Arthropoda</taxon>
        <taxon>Hexapoda</taxon>
        <taxon>Insecta</taxon>
        <taxon>Pterygota</taxon>
        <taxon>Neoptera</taxon>
        <taxon>Paraneoptera</taxon>
        <taxon>Hemiptera</taxon>
        <taxon>Heteroptera</taxon>
        <taxon>Panheteroptera</taxon>
        <taxon>Cimicomorpha</taxon>
        <taxon>Reduviidae</taxon>
        <taxon>Harpactorinae</taxon>
        <taxon>Harpactorini</taxon>
        <taxon>Rhynocoris</taxon>
    </lineage>
</organism>
<evidence type="ECO:0000313" key="3">
    <source>
        <dbReference type="Proteomes" id="UP001461498"/>
    </source>
</evidence>
<dbReference type="InterPro" id="IPR001012">
    <property type="entry name" value="UBX_dom"/>
</dbReference>
<dbReference type="Proteomes" id="UP001461498">
    <property type="component" value="Unassembled WGS sequence"/>
</dbReference>
<keyword evidence="3" id="KW-1185">Reference proteome</keyword>
<protein>
    <recommendedName>
        <fullName evidence="1">UBX domain-containing protein</fullName>
    </recommendedName>
</protein>
<sequence>MTDGNYNLLNIRTKMTTINKSTKVSTLKQLSGVYYIGSRHGIAYLRDEHDENISLMSVHSSAKNYVTQETHLYNPPELTNKENMELTLNFPNGVSFKAIFRKDEQIKDVVKFVKPYLTEKMQPFYFYTLYPRLIMPYNKVLKDISFMPPYNQLQVSFGREYNPKVNYLKKEIIRSLKKNPFTSMLSQMFSKE</sequence>
<dbReference type="SUPFAM" id="SSF54236">
    <property type="entry name" value="Ubiquitin-like"/>
    <property type="match status" value="1"/>
</dbReference>
<dbReference type="AlphaFoldDB" id="A0AAW1CWP2"/>
<feature type="domain" description="UBX" evidence="1">
    <location>
        <begin position="79"/>
        <end position="148"/>
    </location>
</feature>
<dbReference type="Pfam" id="PF00789">
    <property type="entry name" value="UBX"/>
    <property type="match status" value="1"/>
</dbReference>
<proteinExistence type="predicted"/>
<accession>A0AAW1CWP2</accession>
<reference evidence="2 3" key="1">
    <citation type="submission" date="2022-12" db="EMBL/GenBank/DDBJ databases">
        <title>Chromosome-level genome assembly of true bugs.</title>
        <authorList>
            <person name="Ma L."/>
            <person name="Li H."/>
        </authorList>
    </citation>
    <scope>NUCLEOTIDE SEQUENCE [LARGE SCALE GENOMIC DNA]</scope>
    <source>
        <strain evidence="2">Lab_2022b</strain>
    </source>
</reference>
<dbReference type="InterPro" id="IPR029071">
    <property type="entry name" value="Ubiquitin-like_domsf"/>
</dbReference>
<gene>
    <name evidence="2" type="ORF">O3M35_011021</name>
</gene>
<dbReference type="EMBL" id="JAPXFL010000008">
    <property type="protein sequence ID" value="KAK9502208.1"/>
    <property type="molecule type" value="Genomic_DNA"/>
</dbReference>
<name>A0AAW1CWP2_9HEMI</name>
<dbReference type="PROSITE" id="PS50033">
    <property type="entry name" value="UBX"/>
    <property type="match status" value="1"/>
</dbReference>
<dbReference type="Gene3D" id="3.10.20.90">
    <property type="entry name" value="Phosphatidylinositol 3-kinase Catalytic Subunit, Chain A, domain 1"/>
    <property type="match status" value="1"/>
</dbReference>
<evidence type="ECO:0000313" key="2">
    <source>
        <dbReference type="EMBL" id="KAK9502208.1"/>
    </source>
</evidence>
<evidence type="ECO:0000259" key="1">
    <source>
        <dbReference type="PROSITE" id="PS50033"/>
    </source>
</evidence>